<evidence type="ECO:0000313" key="4">
    <source>
        <dbReference type="Proteomes" id="UP000237968"/>
    </source>
</evidence>
<sequence length="789" mass="81907">MRPRSSLGLAPLLLTLTVACSDDAPVADDEGTGVTVGNETVGATAESGESIGEGDGDGDPGDGDGDACAVPCGDDCCGDDEICDPNTTMCVLDCGDDPVCGNDPGQCCAAGEVCFAGGCITPGDDCQPSTCATDTRSVCAIGEVCDPDLGACVPDLADNTCVFTPEPGVFDPVPRFTWGARKVRACDDATDCQTEEICDMGTCAVTWPHIDPEPDDVPTAVQSVATPVVGDLDGDCIPEIVFNSFAPPNYLENGRLRVIRGDTGAKLWTIDDPAWHTDSAASPAIGDLDYDGVPEVVTPGEGRNLLAFAADGTPLWKSDNYSGSGKSGGASIANFDGQGDAEIAYGRAVFDSEGALLWEGDGAQGNNGSVGKLSCVADIDNDFRPELIAGGTAYDFSGTVGVDFTGSTLWSNVDHGGDGYCGLGDLDVDGVPEIVVVRSGWIDVLDAVDGTTVASIQIPGGGAGGPPNIADFDGDELPDIGLAGGDFYVVVQYDGLNTLTELWRADTKDGSSSRTGSSVFDFDGDGRSEVVYFDEWYLRIYPGVEPDCALMVPGPECDGIMTDAEVLFIDINSSQTRSEYPVVADVDGDFKAEIVVATNNWSGQGNIGDAGIEVFEDRLDNWVATLPIWNQHTYHVTNIDAKGGVPIFEEANWLFPVEKPENSYRRNSQGGVENCAPDLVAQDLEAVGPCQPDLTVRVRVCNQGCLGVGPGVEVAFFEDQAGLLGTVLTDGAIPAGACEKVELTVPAPGVNPFSVSAVIDDDGMGEGALNECIEDNNGIGPQDVCPSIG</sequence>
<dbReference type="InterPro" id="IPR013783">
    <property type="entry name" value="Ig-like_fold"/>
</dbReference>
<gene>
    <name evidence="3" type="ORF">ENSA5_04130</name>
</gene>
<feature type="region of interest" description="Disordered" evidence="1">
    <location>
        <begin position="28"/>
        <end position="60"/>
    </location>
</feature>
<evidence type="ECO:0000256" key="2">
    <source>
        <dbReference type="SAM" id="SignalP"/>
    </source>
</evidence>
<dbReference type="AlphaFoldDB" id="A0A2S9YJL7"/>
<name>A0A2S9YJL7_9BACT</name>
<evidence type="ECO:0000256" key="1">
    <source>
        <dbReference type="SAM" id="MobiDB-lite"/>
    </source>
</evidence>
<dbReference type="Gene3D" id="2.60.40.10">
    <property type="entry name" value="Immunoglobulins"/>
    <property type="match status" value="1"/>
</dbReference>
<dbReference type="PROSITE" id="PS51257">
    <property type="entry name" value="PROKAR_LIPOPROTEIN"/>
    <property type="match status" value="1"/>
</dbReference>
<reference evidence="3 4" key="1">
    <citation type="submission" date="2018-03" db="EMBL/GenBank/DDBJ databases">
        <title>Draft Genome Sequences of the Obligatory Marine Myxobacteria Enhygromyxa salina SWB005.</title>
        <authorList>
            <person name="Poehlein A."/>
            <person name="Moghaddam J.A."/>
            <person name="Harms H."/>
            <person name="Alanjari M."/>
            <person name="Koenig G.M."/>
            <person name="Daniel R."/>
            <person name="Schaeberle T.F."/>
        </authorList>
    </citation>
    <scope>NUCLEOTIDE SEQUENCE [LARGE SCALE GENOMIC DNA]</scope>
    <source>
        <strain evidence="3 4">SWB005</strain>
    </source>
</reference>
<dbReference type="SUPFAM" id="SSF69318">
    <property type="entry name" value="Integrin alpha N-terminal domain"/>
    <property type="match status" value="1"/>
</dbReference>
<dbReference type="RefSeq" id="WP_146155224.1">
    <property type="nucleotide sequence ID" value="NZ_PVNK01000017.1"/>
</dbReference>
<comment type="caution">
    <text evidence="3">The sequence shown here is derived from an EMBL/GenBank/DDBJ whole genome shotgun (WGS) entry which is preliminary data.</text>
</comment>
<feature type="chain" id="PRO_5015554080" description="FG-GAP repeat protein" evidence="2">
    <location>
        <begin position="22"/>
        <end position="789"/>
    </location>
</feature>
<protein>
    <recommendedName>
        <fullName evidence="5">FG-GAP repeat protein</fullName>
    </recommendedName>
</protein>
<organism evidence="3 4">
    <name type="scientific">Enhygromyxa salina</name>
    <dbReference type="NCBI Taxonomy" id="215803"/>
    <lineage>
        <taxon>Bacteria</taxon>
        <taxon>Pseudomonadati</taxon>
        <taxon>Myxococcota</taxon>
        <taxon>Polyangia</taxon>
        <taxon>Nannocystales</taxon>
        <taxon>Nannocystaceae</taxon>
        <taxon>Enhygromyxa</taxon>
    </lineage>
</organism>
<keyword evidence="2" id="KW-0732">Signal</keyword>
<accession>A0A2S9YJL7</accession>
<keyword evidence="4" id="KW-1185">Reference proteome</keyword>
<evidence type="ECO:0000313" key="3">
    <source>
        <dbReference type="EMBL" id="PRQ05294.1"/>
    </source>
</evidence>
<feature type="signal peptide" evidence="2">
    <location>
        <begin position="1"/>
        <end position="21"/>
    </location>
</feature>
<proteinExistence type="predicted"/>
<dbReference type="Gene3D" id="2.130.10.130">
    <property type="entry name" value="Integrin alpha, N-terminal"/>
    <property type="match status" value="1"/>
</dbReference>
<evidence type="ECO:0008006" key="5">
    <source>
        <dbReference type="Google" id="ProtNLM"/>
    </source>
</evidence>
<dbReference type="InterPro" id="IPR028994">
    <property type="entry name" value="Integrin_alpha_N"/>
</dbReference>
<dbReference type="EMBL" id="PVNK01000017">
    <property type="protein sequence ID" value="PRQ05294.1"/>
    <property type="molecule type" value="Genomic_DNA"/>
</dbReference>
<dbReference type="OrthoDB" id="58662at2"/>
<feature type="compositionally biased region" description="Low complexity" evidence="1">
    <location>
        <begin position="32"/>
        <end position="45"/>
    </location>
</feature>
<dbReference type="Proteomes" id="UP000237968">
    <property type="component" value="Unassembled WGS sequence"/>
</dbReference>